<dbReference type="InterPro" id="IPR002178">
    <property type="entry name" value="PTS_EIIA_type-2_dom"/>
</dbReference>
<dbReference type="PANTHER" id="PTHR47738">
    <property type="entry name" value="PTS SYSTEM FRUCTOSE-LIKE EIIA COMPONENT-RELATED"/>
    <property type="match status" value="1"/>
</dbReference>
<feature type="domain" description="PTS EIIA type-2" evidence="1">
    <location>
        <begin position="4"/>
        <end position="150"/>
    </location>
</feature>
<dbReference type="EMBL" id="OW659477">
    <property type="protein sequence ID" value="CAH2760934.1"/>
    <property type="molecule type" value="Genomic_DNA"/>
</dbReference>
<dbReference type="SUPFAM" id="SSF55804">
    <property type="entry name" value="Phoshotransferase/anion transport protein"/>
    <property type="match status" value="1"/>
</dbReference>
<dbReference type="CDD" id="cd00211">
    <property type="entry name" value="PTS_IIA_fru"/>
    <property type="match status" value="1"/>
</dbReference>
<protein>
    <submittedName>
        <fullName evidence="2">PTS sugar transporter subunit IIA</fullName>
    </submittedName>
</protein>
<dbReference type="Gene3D" id="3.40.930.10">
    <property type="entry name" value="Mannitol-specific EII, Chain A"/>
    <property type="match status" value="1"/>
</dbReference>
<evidence type="ECO:0000313" key="3">
    <source>
        <dbReference type="EMBL" id="CAH2760940.1"/>
    </source>
</evidence>
<keyword evidence="2" id="KW-0762">Sugar transport</keyword>
<sequence length="152" mass="17132">MVITVFNEDLVFLDLEVSSQDELFDVMNQHLLDLGYVNEAYLNALKEREATYPTGLAAPVCSVAIPHVDSSYIHKPGIAFVRVSQPISYKEMVTDNDLEVKLFFFLLVKNKEEQVQILSKLMGTFSDDDFLNQLLQGKTNTEILDILTKGVA</sequence>
<dbReference type="InterPro" id="IPR016152">
    <property type="entry name" value="PTrfase/Anion_transptr"/>
</dbReference>
<dbReference type="PANTHER" id="PTHR47738:SF3">
    <property type="entry name" value="PHOSPHOTRANSFERASE SYSTEM MANNITOL_FRUCTOSE-SPECIFIC IIA DOMAIN CONTAINING PROTEIN"/>
    <property type="match status" value="1"/>
</dbReference>
<dbReference type="Proteomes" id="UP001154111">
    <property type="component" value="Chromosome"/>
</dbReference>
<evidence type="ECO:0000313" key="2">
    <source>
        <dbReference type="EMBL" id="CAH2760934.1"/>
    </source>
</evidence>
<keyword evidence="2" id="KW-0813">Transport</keyword>
<dbReference type="Pfam" id="PF00359">
    <property type="entry name" value="PTS_EIIA_2"/>
    <property type="match status" value="1"/>
</dbReference>
<reference evidence="2" key="1">
    <citation type="submission" date="2022-04" db="EMBL/GenBank/DDBJ databases">
        <authorList>
            <person name="Forde T."/>
        </authorList>
    </citation>
    <scope>NUCLEOTIDE SEQUENCE</scope>
    <source>
        <strain evidence="2">A18Y016a</strain>
        <strain evidence="3">A18Y020d</strain>
    </source>
</reference>
<name>A0AAU9VH62_9FIRM</name>
<proteinExistence type="predicted"/>
<evidence type="ECO:0000313" key="4">
    <source>
        <dbReference type="Proteomes" id="UP001154095"/>
    </source>
</evidence>
<dbReference type="InterPro" id="IPR051541">
    <property type="entry name" value="PTS_SugarTrans_NitroReg"/>
</dbReference>
<dbReference type="Proteomes" id="UP001154095">
    <property type="component" value="Chromosome"/>
</dbReference>
<dbReference type="EMBL" id="OW659496">
    <property type="protein sequence ID" value="CAH2760940.1"/>
    <property type="molecule type" value="Genomic_DNA"/>
</dbReference>
<organism evidence="2 5">
    <name type="scientific">Erysipelothrix amsterdamensis</name>
    <dbReference type="NCBI Taxonomy" id="2929157"/>
    <lineage>
        <taxon>Bacteria</taxon>
        <taxon>Bacillati</taxon>
        <taxon>Bacillota</taxon>
        <taxon>Erysipelotrichia</taxon>
        <taxon>Erysipelotrichales</taxon>
        <taxon>Erysipelotrichaceae</taxon>
        <taxon>Erysipelothrix</taxon>
    </lineage>
</organism>
<gene>
    <name evidence="2" type="primary">gatA_1</name>
    <name evidence="2" type="ORF">ERYAMS2_00442</name>
    <name evidence="3" type="ORF">ERYAMS_00152</name>
</gene>
<accession>A0AAU9VH62</accession>
<dbReference type="PROSITE" id="PS51094">
    <property type="entry name" value="PTS_EIIA_TYPE_2"/>
    <property type="match status" value="1"/>
</dbReference>
<keyword evidence="4" id="KW-1185">Reference proteome</keyword>
<evidence type="ECO:0000313" key="5">
    <source>
        <dbReference type="Proteomes" id="UP001154111"/>
    </source>
</evidence>
<dbReference type="AlphaFoldDB" id="A0AAU9VH62"/>
<evidence type="ECO:0000259" key="1">
    <source>
        <dbReference type="PROSITE" id="PS51094"/>
    </source>
</evidence>